<dbReference type="SMART" id="SM00255">
    <property type="entry name" value="TIR"/>
    <property type="match status" value="1"/>
</dbReference>
<evidence type="ECO:0000256" key="2">
    <source>
        <dbReference type="ARBA" id="ARBA00022614"/>
    </source>
</evidence>
<dbReference type="SUPFAM" id="SSF52058">
    <property type="entry name" value="L domain-like"/>
    <property type="match status" value="1"/>
</dbReference>
<proteinExistence type="predicted"/>
<dbReference type="FunFam" id="1.10.8.430:FF:000002">
    <property type="entry name" value="Disease resistance protein (TIR-NBS-LRR class)"/>
    <property type="match status" value="1"/>
</dbReference>
<evidence type="ECO:0000256" key="1">
    <source>
        <dbReference type="ARBA" id="ARBA00011982"/>
    </source>
</evidence>
<dbReference type="EMBL" id="JAYKXN010000005">
    <property type="protein sequence ID" value="KAK7286788.1"/>
    <property type="molecule type" value="Genomic_DNA"/>
</dbReference>
<evidence type="ECO:0000256" key="6">
    <source>
        <dbReference type="ARBA" id="ARBA00047304"/>
    </source>
</evidence>
<reference evidence="9 10" key="1">
    <citation type="submission" date="2024-01" db="EMBL/GenBank/DDBJ databases">
        <title>The genomes of 5 underutilized Papilionoideae crops provide insights into root nodulation and disease resistance.</title>
        <authorList>
            <person name="Yuan L."/>
        </authorList>
    </citation>
    <scope>NUCLEOTIDE SEQUENCE [LARGE SCALE GENOMIC DNA]</scope>
    <source>
        <strain evidence="9">LY-2023</strain>
        <tissue evidence="9">Leaf</tissue>
    </source>
</reference>
<gene>
    <name evidence="9" type="ORF">RJT34_22021</name>
</gene>
<dbReference type="PANTHER" id="PTHR11017">
    <property type="entry name" value="LEUCINE-RICH REPEAT-CONTAINING PROTEIN"/>
    <property type="match status" value="1"/>
</dbReference>
<dbReference type="GO" id="GO:0043531">
    <property type="term" value="F:ADP binding"/>
    <property type="evidence" value="ECO:0007669"/>
    <property type="project" value="InterPro"/>
</dbReference>
<dbReference type="GO" id="GO:0061809">
    <property type="term" value="F:NAD+ nucleosidase activity, cyclic ADP-ribose generating"/>
    <property type="evidence" value="ECO:0007669"/>
    <property type="project" value="UniProtKB-EC"/>
</dbReference>
<feature type="domain" description="TIR" evidence="8">
    <location>
        <begin position="100"/>
        <end position="270"/>
    </location>
</feature>
<dbReference type="Gene3D" id="3.40.50.10140">
    <property type="entry name" value="Toll/interleukin-1 receptor homology (TIR) domain"/>
    <property type="match status" value="1"/>
</dbReference>
<dbReference type="FunFam" id="3.40.50.10140:FF:000007">
    <property type="entry name" value="Disease resistance protein (TIR-NBS-LRR class)"/>
    <property type="match status" value="1"/>
</dbReference>
<evidence type="ECO:0000256" key="4">
    <source>
        <dbReference type="ARBA" id="ARBA00022801"/>
    </source>
</evidence>
<dbReference type="GO" id="GO:0007165">
    <property type="term" value="P:signal transduction"/>
    <property type="evidence" value="ECO:0007669"/>
    <property type="project" value="InterPro"/>
</dbReference>
<keyword evidence="2" id="KW-0433">Leucine-rich repeat</keyword>
<feature type="compositionally biased region" description="Polar residues" evidence="7">
    <location>
        <begin position="1122"/>
        <end position="1138"/>
    </location>
</feature>
<keyword evidence="5" id="KW-0520">NAD</keyword>
<dbReference type="Gene3D" id="3.80.10.10">
    <property type="entry name" value="Ribonuclease Inhibitor"/>
    <property type="match status" value="1"/>
</dbReference>
<protein>
    <recommendedName>
        <fullName evidence="1">ADP-ribosyl cyclase/cyclic ADP-ribose hydrolase</fullName>
        <ecNumber evidence="1">3.2.2.6</ecNumber>
    </recommendedName>
</protein>
<dbReference type="InterPro" id="IPR027417">
    <property type="entry name" value="P-loop_NTPase"/>
</dbReference>
<evidence type="ECO:0000256" key="5">
    <source>
        <dbReference type="ARBA" id="ARBA00023027"/>
    </source>
</evidence>
<dbReference type="Pfam" id="PF00931">
    <property type="entry name" value="NB-ARC"/>
    <property type="match status" value="1"/>
</dbReference>
<dbReference type="InterPro" id="IPR032675">
    <property type="entry name" value="LRR_dom_sf"/>
</dbReference>
<evidence type="ECO:0000259" key="8">
    <source>
        <dbReference type="PROSITE" id="PS50104"/>
    </source>
</evidence>
<comment type="caution">
    <text evidence="9">The sequence shown here is derived from an EMBL/GenBank/DDBJ whole genome shotgun (WGS) entry which is preliminary data.</text>
</comment>
<dbReference type="PRINTS" id="PR00364">
    <property type="entry name" value="DISEASERSIST"/>
</dbReference>
<dbReference type="PANTHER" id="PTHR11017:SF560">
    <property type="entry name" value="RESISTANCE PROTEIN (TIR-NBS-LRR CLASS), PUTATIVE-RELATED"/>
    <property type="match status" value="1"/>
</dbReference>
<dbReference type="InterPro" id="IPR044974">
    <property type="entry name" value="Disease_R_plants"/>
</dbReference>
<organism evidence="9 10">
    <name type="scientific">Clitoria ternatea</name>
    <name type="common">Butterfly pea</name>
    <dbReference type="NCBI Taxonomy" id="43366"/>
    <lineage>
        <taxon>Eukaryota</taxon>
        <taxon>Viridiplantae</taxon>
        <taxon>Streptophyta</taxon>
        <taxon>Embryophyta</taxon>
        <taxon>Tracheophyta</taxon>
        <taxon>Spermatophyta</taxon>
        <taxon>Magnoliopsida</taxon>
        <taxon>eudicotyledons</taxon>
        <taxon>Gunneridae</taxon>
        <taxon>Pentapetalae</taxon>
        <taxon>rosids</taxon>
        <taxon>fabids</taxon>
        <taxon>Fabales</taxon>
        <taxon>Fabaceae</taxon>
        <taxon>Papilionoideae</taxon>
        <taxon>50 kb inversion clade</taxon>
        <taxon>NPAAA clade</taxon>
        <taxon>indigoferoid/millettioid clade</taxon>
        <taxon>Phaseoleae</taxon>
        <taxon>Clitoria</taxon>
    </lineage>
</organism>
<dbReference type="SUPFAM" id="SSF52540">
    <property type="entry name" value="P-loop containing nucleoside triphosphate hydrolases"/>
    <property type="match status" value="1"/>
</dbReference>
<dbReference type="GO" id="GO:0006952">
    <property type="term" value="P:defense response"/>
    <property type="evidence" value="ECO:0007669"/>
    <property type="project" value="InterPro"/>
</dbReference>
<evidence type="ECO:0000256" key="3">
    <source>
        <dbReference type="ARBA" id="ARBA00022737"/>
    </source>
</evidence>
<dbReference type="InterPro" id="IPR058192">
    <property type="entry name" value="WHD_ROQ1-like"/>
</dbReference>
<accession>A0AAN9P631</accession>
<keyword evidence="10" id="KW-1185">Reference proteome</keyword>
<name>A0AAN9P631_CLITE</name>
<dbReference type="InterPro" id="IPR042197">
    <property type="entry name" value="Apaf_helical"/>
</dbReference>
<comment type="catalytic activity">
    <reaction evidence="6">
        <text>NAD(+) + H2O = ADP-D-ribose + nicotinamide + H(+)</text>
        <dbReference type="Rhea" id="RHEA:16301"/>
        <dbReference type="ChEBI" id="CHEBI:15377"/>
        <dbReference type="ChEBI" id="CHEBI:15378"/>
        <dbReference type="ChEBI" id="CHEBI:17154"/>
        <dbReference type="ChEBI" id="CHEBI:57540"/>
        <dbReference type="ChEBI" id="CHEBI:57967"/>
        <dbReference type="EC" id="3.2.2.6"/>
    </reaction>
    <physiologicalReaction direction="left-to-right" evidence="6">
        <dbReference type="Rhea" id="RHEA:16302"/>
    </physiologicalReaction>
</comment>
<evidence type="ECO:0000313" key="10">
    <source>
        <dbReference type="Proteomes" id="UP001359559"/>
    </source>
</evidence>
<dbReference type="EC" id="3.2.2.6" evidence="1"/>
<feature type="compositionally biased region" description="Low complexity" evidence="7">
    <location>
        <begin position="1139"/>
        <end position="1153"/>
    </location>
</feature>
<dbReference type="Gene3D" id="3.40.50.300">
    <property type="entry name" value="P-loop containing nucleotide triphosphate hydrolases"/>
    <property type="match status" value="1"/>
</dbReference>
<evidence type="ECO:0000313" key="9">
    <source>
        <dbReference type="EMBL" id="KAK7286788.1"/>
    </source>
</evidence>
<dbReference type="InterPro" id="IPR035897">
    <property type="entry name" value="Toll_tir_struct_dom_sf"/>
</dbReference>
<dbReference type="Pfam" id="PF23282">
    <property type="entry name" value="WHD_ROQ1"/>
    <property type="match status" value="1"/>
</dbReference>
<keyword evidence="4" id="KW-0378">Hydrolase</keyword>
<dbReference type="AlphaFoldDB" id="A0AAN9P631"/>
<sequence length="1204" mass="136581">MRMKLVELGLGSLLFGCTYHTQRNGVGLGERHLFKQHDSTVADLYVSPRFLFQQIDFICLNGTYITLFIGHLLYLLSVDFNFSHFMGSIPSFSSESNSERIYDVFINFRGKDTRKNFVSHLHSALANAGVNTFLDDAMFPTEIELKEELFRAIEGSRICIVVFSKSYTESSWCLNELEKIMECHRTFGQVVLPVFYDVDPTDVRHQKGDFGKALEALARKKFSREGEKYALSNWGSVLTAATNLCGWDVRTSRNEAELVKKIVEEVLRKLDDTLLPITEFPVGLESRVQEVVRFIQYQPNKFCIIGIWGMGGSGKTTTAKAIYNKIHRDFVARSFIESVREVCERDNKGHIDLQKQLLSDVLNTKAEVQSIAKGTSMIEKRLRGRKVFIVLDDVSKFDQVKALCGNRKWIGDGSVLIITTRDVRVLNLLKVDAICKMKEMDKNESLELFSWHAFREASPTKDFSELSSNVVAYCGGLPLALEVLGSHLYERTKEEWKSVLSKLKRIPNEQVQEKLRISYDGLDKEEKDIFLDLCCFFIGKDRAYVTDIINGCGLHAEIGITILIERSLIKVEKSNKVAMHDLLRDMGQEIVRQSAPRKPENNSRLFVRDEVLHVLKQHNGTVAIEGLALKLERTSKVCFNTKAFEKMKRLRLLKLNHVQLVGDYEYLPKHLTWVYWQGFPLKHIPDNFYHGNVVAIDMKYSNIKSVWREPQLLERLKILNLSHSSYLTQTPDFSKLPNLEKLLLKDCPRLSEVHQSIGDLNNLLVINLKDCTSLNCLPTRIYQLKSLKTLILSGCSKIETLEEDIVQMESLTTLIAKDTAIKEVPRSIVRSKSIGYISLCGYEGLSHDVFPSIIWSWMSPTMNPLSHIHPLQGLSLSQISISVQNNNLGDLAPIFSCLLKLHGVQVQFSSKDDQIQEIRNILTDLYNVNFIELDKTSCTSQVSNMSLRSLLIGMGSYHQIIDMLSKSTTEALTTNSANEFFLPDDNYPHWLTFTNEGHSIPFQVPADSDCHIKGMILCVLYSSTTENKACEHLNGVLIFNYTKCTLQIYRQDTIMLFNDGDWQGLISNLGPGDNVEIFVAFGPRITVKKTALYLLYGQSTATKMEPSVNVKMESSLKVMNMQPSPSVTMKPSLKVTTKPSSSVTMEPSSSVTMEPSSKGKTDPLLNVEMQPSPEVELERYLKSRKNIYTRLTKRIGECLCLNGK</sequence>
<dbReference type="PROSITE" id="PS50104">
    <property type="entry name" value="TIR"/>
    <property type="match status" value="1"/>
</dbReference>
<dbReference type="Gene3D" id="1.10.8.430">
    <property type="entry name" value="Helical domain of apoptotic protease-activating factors"/>
    <property type="match status" value="1"/>
</dbReference>
<dbReference type="InterPro" id="IPR002182">
    <property type="entry name" value="NB-ARC"/>
</dbReference>
<evidence type="ECO:0000256" key="7">
    <source>
        <dbReference type="SAM" id="MobiDB-lite"/>
    </source>
</evidence>
<keyword evidence="3" id="KW-0677">Repeat</keyword>
<dbReference type="Pfam" id="PF01582">
    <property type="entry name" value="TIR"/>
    <property type="match status" value="1"/>
</dbReference>
<dbReference type="Proteomes" id="UP001359559">
    <property type="component" value="Unassembled WGS sequence"/>
</dbReference>
<dbReference type="SUPFAM" id="SSF52200">
    <property type="entry name" value="Toll/Interleukin receptor TIR domain"/>
    <property type="match status" value="1"/>
</dbReference>
<feature type="region of interest" description="Disordered" evidence="7">
    <location>
        <begin position="1122"/>
        <end position="1166"/>
    </location>
</feature>
<dbReference type="InterPro" id="IPR000157">
    <property type="entry name" value="TIR_dom"/>
</dbReference>